<dbReference type="Proteomes" id="UP000414364">
    <property type="component" value="Unassembled WGS sequence"/>
</dbReference>
<protein>
    <submittedName>
        <fullName evidence="2">ATP-binding protein</fullName>
    </submittedName>
</protein>
<name>A0A5P0ZQA4_9LACO</name>
<dbReference type="InterPro" id="IPR051396">
    <property type="entry name" value="Bact_Antivir_Def_Nuclease"/>
</dbReference>
<evidence type="ECO:0000313" key="4">
    <source>
        <dbReference type="Proteomes" id="UP000371423"/>
    </source>
</evidence>
<comment type="caution">
    <text evidence="2">The sequence shown here is derived from an EMBL/GenBank/DDBJ whole genome shotgun (WGS) entry which is preliminary data.</text>
</comment>
<evidence type="ECO:0000313" key="5">
    <source>
        <dbReference type="Proteomes" id="UP000414364"/>
    </source>
</evidence>
<reference evidence="4 5" key="1">
    <citation type="journal article" date="2019" name="Syst. Appl. Microbiol.">
        <title>Polyphasic characterization of two novel Lactobacillus spp. isolated from blown salami packages: Description of Lactobacillus halodurans sp. nov. and Lactobacillus salsicarnum sp. nov.</title>
        <authorList>
            <person name="Schuster J.A."/>
            <person name="Klingl A."/>
            <person name="Vogel R.F."/>
            <person name="Ehrmann M.A."/>
        </authorList>
    </citation>
    <scope>NUCLEOTIDE SEQUENCE [LARGE SCALE GENOMIC DNA]</scope>
    <source>
        <strain evidence="3 4">TMW 1.1920</strain>
        <strain evidence="2 5">TMW 1.2172</strain>
    </source>
</reference>
<dbReference type="Pfam" id="PF13304">
    <property type="entry name" value="AAA_21"/>
    <property type="match status" value="1"/>
</dbReference>
<sequence>MTNKLRFLAINIKGYPLFEDNLHFSLLTNSRVSKNHTESLMHLFGANYTNNVTTIVGKNATGKTTIMKLTMGILSLLSIGRSIKETKLKEALFDDSTVTFDVYFYGSNNFLYQDTIVIGKSSDEVDSDLNEYEVKSEKIYRKKARISEAKKNLLKFSKNDLIMDRNNLNTDVAAVLASDDSMFRTVMRSNNYETLKVADNTIFTNTNFFISNFGSVPSEVLQYLDSSIEYLKIESANNNNTNQQIFYRLKFKNSNQEITDRNFATIEYYLSSGTAKGISLYTQILSTLKNGGIIFVDEIENHFNHAIARTFINYFKDPAININNAKLVFTTHYSEFLDDIDRNDQIFIARRLKNISLTRYSNTKIRNDLLRSEVFMSNSIQGTAPEYSAYIALKKTTIKSIKEFNQQREEQK</sequence>
<keyword evidence="4" id="KW-1185">Reference proteome</keyword>
<dbReference type="InterPro" id="IPR027417">
    <property type="entry name" value="P-loop_NTPase"/>
</dbReference>
<dbReference type="Proteomes" id="UP000371423">
    <property type="component" value="Unassembled WGS sequence"/>
</dbReference>
<dbReference type="SUPFAM" id="SSF52540">
    <property type="entry name" value="P-loop containing nucleoside triphosphate hydrolases"/>
    <property type="match status" value="1"/>
</dbReference>
<organism evidence="2 5">
    <name type="scientific">Companilactobacillus halodurans</name>
    <dbReference type="NCBI Taxonomy" id="2584183"/>
    <lineage>
        <taxon>Bacteria</taxon>
        <taxon>Bacillati</taxon>
        <taxon>Bacillota</taxon>
        <taxon>Bacilli</taxon>
        <taxon>Lactobacillales</taxon>
        <taxon>Lactobacillaceae</taxon>
        <taxon>Companilactobacillus</taxon>
    </lineage>
</organism>
<dbReference type="EMBL" id="VDFP01000014">
    <property type="protein sequence ID" value="MQS76299.1"/>
    <property type="molecule type" value="Genomic_DNA"/>
</dbReference>
<dbReference type="OrthoDB" id="9809324at2"/>
<evidence type="ECO:0000259" key="1">
    <source>
        <dbReference type="SMART" id="SM00382"/>
    </source>
</evidence>
<feature type="domain" description="AAA+ ATPase" evidence="1">
    <location>
        <begin position="49"/>
        <end position="352"/>
    </location>
</feature>
<dbReference type="PANTHER" id="PTHR43581">
    <property type="entry name" value="ATP/GTP PHOSPHATASE"/>
    <property type="match status" value="1"/>
</dbReference>
<dbReference type="RefSeq" id="WP_153385693.1">
    <property type="nucleotide sequence ID" value="NZ_VDFO01000004.1"/>
</dbReference>
<keyword evidence="2" id="KW-0547">Nucleotide-binding</keyword>
<dbReference type="InterPro" id="IPR003959">
    <property type="entry name" value="ATPase_AAA_core"/>
</dbReference>
<dbReference type="EMBL" id="VDFO01000004">
    <property type="protein sequence ID" value="MQS96570.1"/>
    <property type="molecule type" value="Genomic_DNA"/>
</dbReference>
<dbReference type="SMART" id="SM00382">
    <property type="entry name" value="AAA"/>
    <property type="match status" value="1"/>
</dbReference>
<dbReference type="PANTHER" id="PTHR43581:SF4">
    <property type="entry name" value="ATP_GTP PHOSPHATASE"/>
    <property type="match status" value="1"/>
</dbReference>
<keyword evidence="2" id="KW-0067">ATP-binding</keyword>
<dbReference type="Gene3D" id="3.40.50.300">
    <property type="entry name" value="P-loop containing nucleotide triphosphate hydrolases"/>
    <property type="match status" value="1"/>
</dbReference>
<dbReference type="GO" id="GO:0005524">
    <property type="term" value="F:ATP binding"/>
    <property type="evidence" value="ECO:0007669"/>
    <property type="project" value="UniProtKB-KW"/>
</dbReference>
<evidence type="ECO:0000313" key="2">
    <source>
        <dbReference type="EMBL" id="MQS76299.1"/>
    </source>
</evidence>
<dbReference type="GO" id="GO:0016887">
    <property type="term" value="F:ATP hydrolysis activity"/>
    <property type="evidence" value="ECO:0007669"/>
    <property type="project" value="InterPro"/>
</dbReference>
<gene>
    <name evidence="3" type="ORF">FHL05_01525</name>
    <name evidence="2" type="ORF">FHL06_07875</name>
</gene>
<dbReference type="InterPro" id="IPR003593">
    <property type="entry name" value="AAA+_ATPase"/>
</dbReference>
<evidence type="ECO:0000313" key="3">
    <source>
        <dbReference type="EMBL" id="MQS96570.1"/>
    </source>
</evidence>
<dbReference type="AlphaFoldDB" id="A0A5P0ZQA4"/>
<proteinExistence type="predicted"/>
<accession>A0A5P0ZQA4</accession>